<dbReference type="Proteomes" id="UP000242877">
    <property type="component" value="Unassembled WGS sequence"/>
</dbReference>
<dbReference type="InterPro" id="IPR052400">
    <property type="entry name" value="Zn2-C6_fungal_TF"/>
</dbReference>
<feature type="region of interest" description="Disordered" evidence="1">
    <location>
        <begin position="310"/>
        <end position="334"/>
    </location>
</feature>
<dbReference type="GO" id="GO:0000981">
    <property type="term" value="F:DNA-binding transcription factor activity, RNA polymerase II-specific"/>
    <property type="evidence" value="ECO:0007669"/>
    <property type="project" value="TreeGrafter"/>
</dbReference>
<proteinExistence type="predicted"/>
<organism evidence="2 3">
    <name type="scientific">Ascosphaera apis ARSEF 7405</name>
    <dbReference type="NCBI Taxonomy" id="392613"/>
    <lineage>
        <taxon>Eukaryota</taxon>
        <taxon>Fungi</taxon>
        <taxon>Dikarya</taxon>
        <taxon>Ascomycota</taxon>
        <taxon>Pezizomycotina</taxon>
        <taxon>Eurotiomycetes</taxon>
        <taxon>Eurotiomycetidae</taxon>
        <taxon>Onygenales</taxon>
        <taxon>Ascosphaeraceae</taxon>
        <taxon>Ascosphaera</taxon>
    </lineage>
</organism>
<evidence type="ECO:0000313" key="3">
    <source>
        <dbReference type="Proteomes" id="UP000242877"/>
    </source>
</evidence>
<comment type="caution">
    <text evidence="2">The sequence shown here is derived from an EMBL/GenBank/DDBJ whole genome shotgun (WGS) entry which is preliminary data.</text>
</comment>
<evidence type="ECO:0000256" key="1">
    <source>
        <dbReference type="SAM" id="MobiDB-lite"/>
    </source>
</evidence>
<evidence type="ECO:0008006" key="4">
    <source>
        <dbReference type="Google" id="ProtNLM"/>
    </source>
</evidence>
<accession>A0A167ZIZ9</accession>
<name>A0A167ZIZ9_9EURO</name>
<reference evidence="2 3" key="1">
    <citation type="journal article" date="2016" name="Genome Biol. Evol.">
        <title>Divergent and convergent evolution of fungal pathogenicity.</title>
        <authorList>
            <person name="Shang Y."/>
            <person name="Xiao G."/>
            <person name="Zheng P."/>
            <person name="Cen K."/>
            <person name="Zhan S."/>
            <person name="Wang C."/>
        </authorList>
    </citation>
    <scope>NUCLEOTIDE SEQUENCE [LARGE SCALE GENOMIC DNA]</scope>
    <source>
        <strain evidence="2 3">ARSEF 7405</strain>
    </source>
</reference>
<sequence>MTPQIEVELKTWRETGQCPFPGIPTIADDLWARLSMTDLRLLHHIFDLILGLHRRGLQHCTPWGDQMLSILMICVRKCFLMNAVLAFSARNLSWIRRDEDTKALAHDYYTTAFRTLQEVIRSPQEEDFDSIISRLKPHEKHNSEFAMAIQGQRPFRTIRPQTASHVDNFAIDDVSCLDYALLSLREACRVLPSLDQYYREKLERLLNFGQQLLQDLPVPADVAFKRLTQLRDWVLWFSAVTMEGGASDYVALSVLCQYYGVALSIEPIFPEIHSMFSALVAEPMNCNYFEPSGQQEPNIAPVLPSQEAGTGHTAGYLETPDQENETNQGYNFPVYPSGQSTLNDSWI</sequence>
<dbReference type="PANTHER" id="PTHR47657:SF12">
    <property type="entry name" value="ZN(II)2CYS6 TRANSCRIPTION FACTOR (EUROFUNG)"/>
    <property type="match status" value="1"/>
</dbReference>
<dbReference type="EMBL" id="AZGZ01000010">
    <property type="protein sequence ID" value="KZZ92725.1"/>
    <property type="molecule type" value="Genomic_DNA"/>
</dbReference>
<dbReference type="PANTHER" id="PTHR47657">
    <property type="entry name" value="STEROL REGULATORY ELEMENT-BINDING PROTEIN ECM22"/>
    <property type="match status" value="1"/>
</dbReference>
<dbReference type="VEuPathDB" id="FungiDB:AAP_02806"/>
<dbReference type="AlphaFoldDB" id="A0A167ZIZ9"/>
<keyword evidence="3" id="KW-1185">Reference proteome</keyword>
<evidence type="ECO:0000313" key="2">
    <source>
        <dbReference type="EMBL" id="KZZ92725.1"/>
    </source>
</evidence>
<protein>
    <recommendedName>
        <fullName evidence="4">C6 transcription factor</fullName>
    </recommendedName>
</protein>
<gene>
    <name evidence="2" type="ORF">AAP_02806</name>
</gene>
<dbReference type="OrthoDB" id="4206527at2759"/>